<sequence>MSDVAIFSESFQIPADTQGVELNILRKCIDKNLTYSAEKTVLMVHGATYSSGSLYDTPVQGASFMDHLATAGFDVYAVDIRGYGGSTRPIELQQPALANAPLGRTEVAVRDFTSAANFVLRTRNLEQLNVFGMSWGGTVAAVYAAKNGVKVRRLGLLAPQWLSNKPIPIDSGGALGAWRVVNMDAAKQHWLSSAPVAKRDGLIPVGAFESWAANSLRYESDESLRAQNSFKSGNGPIQDIRDYWIAGKPYYDPADIEVPLILIHGEWDIDVTIELAKEWFLQAKASPEKRWLEIGEATHMLLLEKNRMHAIDALIKFFE</sequence>
<dbReference type="Gene3D" id="3.40.50.1820">
    <property type="entry name" value="alpha/beta hydrolase"/>
    <property type="match status" value="1"/>
</dbReference>
<dbReference type="PANTHER" id="PTHR43798">
    <property type="entry name" value="MONOACYLGLYCEROL LIPASE"/>
    <property type="match status" value="1"/>
</dbReference>
<dbReference type="Pfam" id="PF00561">
    <property type="entry name" value="Abhydrolase_1"/>
    <property type="match status" value="1"/>
</dbReference>
<protein>
    <submittedName>
        <fullName evidence="2">Alpha/beta hydrolase</fullName>
    </submittedName>
</protein>
<gene>
    <name evidence="2" type="ORF">NG99_25435</name>
</gene>
<dbReference type="STRING" id="371042.NG99_25435"/>
<feature type="domain" description="AB hydrolase-1" evidence="1">
    <location>
        <begin position="40"/>
        <end position="164"/>
    </location>
</feature>
<evidence type="ECO:0000313" key="3">
    <source>
        <dbReference type="Proteomes" id="UP000030351"/>
    </source>
</evidence>
<dbReference type="AlphaFoldDB" id="A0A0A3YMH1"/>
<accession>A0A0A3YMH1</accession>
<organism evidence="2 3">
    <name type="scientific">Erwinia typographi</name>
    <dbReference type="NCBI Taxonomy" id="371042"/>
    <lineage>
        <taxon>Bacteria</taxon>
        <taxon>Pseudomonadati</taxon>
        <taxon>Pseudomonadota</taxon>
        <taxon>Gammaproteobacteria</taxon>
        <taxon>Enterobacterales</taxon>
        <taxon>Erwiniaceae</taxon>
        <taxon>Erwinia</taxon>
    </lineage>
</organism>
<evidence type="ECO:0000313" key="2">
    <source>
        <dbReference type="EMBL" id="KGT86491.1"/>
    </source>
</evidence>
<dbReference type="InterPro" id="IPR000073">
    <property type="entry name" value="AB_hydrolase_1"/>
</dbReference>
<evidence type="ECO:0000259" key="1">
    <source>
        <dbReference type="Pfam" id="PF00561"/>
    </source>
</evidence>
<name>A0A0A3YMH1_9GAMM</name>
<dbReference type="eggNOG" id="COG2267">
    <property type="taxonomic scope" value="Bacteria"/>
</dbReference>
<dbReference type="OrthoDB" id="9780134at2"/>
<dbReference type="Proteomes" id="UP000030351">
    <property type="component" value="Unassembled WGS sequence"/>
</dbReference>
<comment type="caution">
    <text evidence="2">The sequence shown here is derived from an EMBL/GenBank/DDBJ whole genome shotgun (WGS) entry which is preliminary data.</text>
</comment>
<dbReference type="EMBL" id="JRUQ01000093">
    <property type="protein sequence ID" value="KGT86491.1"/>
    <property type="molecule type" value="Genomic_DNA"/>
</dbReference>
<dbReference type="InterPro" id="IPR050266">
    <property type="entry name" value="AB_hydrolase_sf"/>
</dbReference>
<dbReference type="InterPro" id="IPR029058">
    <property type="entry name" value="AB_hydrolase_fold"/>
</dbReference>
<dbReference type="PANTHER" id="PTHR43798:SF33">
    <property type="entry name" value="HYDROLASE, PUTATIVE (AFU_ORTHOLOGUE AFUA_2G14860)-RELATED"/>
    <property type="match status" value="1"/>
</dbReference>
<keyword evidence="2" id="KW-0378">Hydrolase</keyword>
<keyword evidence="3" id="KW-1185">Reference proteome</keyword>
<reference evidence="2 3" key="1">
    <citation type="submission" date="2014-10" db="EMBL/GenBank/DDBJ databases">
        <title>Genome sequence of Erwinia typographi M043b.</title>
        <authorList>
            <person name="Chan K.-G."/>
            <person name="Tan W.-S."/>
        </authorList>
    </citation>
    <scope>NUCLEOTIDE SEQUENCE [LARGE SCALE GENOMIC DNA]</scope>
    <source>
        <strain evidence="2 3">M043b</strain>
    </source>
</reference>
<proteinExistence type="predicted"/>
<dbReference type="GO" id="GO:0016020">
    <property type="term" value="C:membrane"/>
    <property type="evidence" value="ECO:0007669"/>
    <property type="project" value="TreeGrafter"/>
</dbReference>
<dbReference type="RefSeq" id="WP_034899256.1">
    <property type="nucleotide sequence ID" value="NZ_JRUQ01000093.1"/>
</dbReference>
<dbReference type="SUPFAM" id="SSF53474">
    <property type="entry name" value="alpha/beta-Hydrolases"/>
    <property type="match status" value="1"/>
</dbReference>
<dbReference type="GO" id="GO:0016787">
    <property type="term" value="F:hydrolase activity"/>
    <property type="evidence" value="ECO:0007669"/>
    <property type="project" value="UniProtKB-KW"/>
</dbReference>